<organism evidence="1 2">
    <name type="scientific">Solanum commersonii</name>
    <name type="common">Commerson's wild potato</name>
    <name type="synonym">Commerson's nightshade</name>
    <dbReference type="NCBI Taxonomy" id="4109"/>
    <lineage>
        <taxon>Eukaryota</taxon>
        <taxon>Viridiplantae</taxon>
        <taxon>Streptophyta</taxon>
        <taxon>Embryophyta</taxon>
        <taxon>Tracheophyta</taxon>
        <taxon>Spermatophyta</taxon>
        <taxon>Magnoliopsida</taxon>
        <taxon>eudicotyledons</taxon>
        <taxon>Gunneridae</taxon>
        <taxon>Pentapetalae</taxon>
        <taxon>asterids</taxon>
        <taxon>lamiids</taxon>
        <taxon>Solanales</taxon>
        <taxon>Solanaceae</taxon>
        <taxon>Solanoideae</taxon>
        <taxon>Solaneae</taxon>
        <taxon>Solanum</taxon>
    </lineage>
</organism>
<evidence type="ECO:0000313" key="1">
    <source>
        <dbReference type="EMBL" id="KAG5627421.1"/>
    </source>
</evidence>
<gene>
    <name evidence="1" type="ORF">H5410_012639</name>
</gene>
<dbReference type="EMBL" id="JACXVP010000002">
    <property type="protein sequence ID" value="KAG5627421.1"/>
    <property type="molecule type" value="Genomic_DNA"/>
</dbReference>
<proteinExistence type="predicted"/>
<name>A0A9J6AS66_SOLCO</name>
<keyword evidence="2" id="KW-1185">Reference proteome</keyword>
<comment type="caution">
    <text evidence="1">The sequence shown here is derived from an EMBL/GenBank/DDBJ whole genome shotgun (WGS) entry which is preliminary data.</text>
</comment>
<accession>A0A9J6AS66</accession>
<evidence type="ECO:0000313" key="2">
    <source>
        <dbReference type="Proteomes" id="UP000824120"/>
    </source>
</evidence>
<dbReference type="AlphaFoldDB" id="A0A9J6AS66"/>
<sequence>MYLADDNDFGTEPRRLLYDKSRCVKYVFEQNTSGNSPSNEFLLKFKMFNPLLLSRLCSAHHSEFSDIGRDFAGELIVAEFEMLYEFTQLTDVFRDLTGDFVADEFKDTEI</sequence>
<reference evidence="1 2" key="1">
    <citation type="submission" date="2020-09" db="EMBL/GenBank/DDBJ databases">
        <title>De no assembly of potato wild relative species, Solanum commersonii.</title>
        <authorList>
            <person name="Cho K."/>
        </authorList>
    </citation>
    <scope>NUCLEOTIDE SEQUENCE [LARGE SCALE GENOMIC DNA]</scope>
    <source>
        <strain evidence="1">LZ3.2</strain>
        <tissue evidence="1">Leaf</tissue>
    </source>
</reference>
<protein>
    <submittedName>
        <fullName evidence="1">Uncharacterized protein</fullName>
    </submittedName>
</protein>
<dbReference type="Proteomes" id="UP000824120">
    <property type="component" value="Chromosome 2"/>
</dbReference>
<feature type="non-terminal residue" evidence="1">
    <location>
        <position position="1"/>
    </location>
</feature>